<keyword evidence="24" id="KW-1185">Reference proteome</keyword>
<feature type="domain" description="PAC" evidence="20">
    <location>
        <begin position="832"/>
        <end position="883"/>
    </location>
</feature>
<dbReference type="InterPro" id="IPR003661">
    <property type="entry name" value="HisK_dim/P_dom"/>
</dbReference>
<feature type="domain" description="PAS" evidence="19">
    <location>
        <begin position="344"/>
        <end position="415"/>
    </location>
</feature>
<evidence type="ECO:0000256" key="6">
    <source>
        <dbReference type="ARBA" id="ARBA00022553"/>
    </source>
</evidence>
<dbReference type="GO" id="GO:0005886">
    <property type="term" value="C:plasma membrane"/>
    <property type="evidence" value="ECO:0007669"/>
    <property type="project" value="UniProtKB-SubCell"/>
</dbReference>
<dbReference type="PATRIC" id="fig|1150469.3.peg.3105"/>
<dbReference type="eggNOG" id="COG0642">
    <property type="taxonomic scope" value="Bacteria"/>
</dbReference>
<dbReference type="InterPro" id="IPR000700">
    <property type="entry name" value="PAS-assoc_C"/>
</dbReference>
<evidence type="ECO:0000259" key="21">
    <source>
        <dbReference type="PROSITE" id="PS50839"/>
    </source>
</evidence>
<dbReference type="InterPro" id="IPR001610">
    <property type="entry name" value="PAC"/>
</dbReference>
<feature type="domain" description="CHASE" evidence="21">
    <location>
        <begin position="77"/>
        <end position="241"/>
    </location>
</feature>
<dbReference type="PROSITE" id="PS50112">
    <property type="entry name" value="PAS"/>
    <property type="match status" value="3"/>
</dbReference>
<dbReference type="Pfam" id="PF13426">
    <property type="entry name" value="PAS_9"/>
    <property type="match status" value="1"/>
</dbReference>
<dbReference type="InterPro" id="IPR036641">
    <property type="entry name" value="HPT_dom_sf"/>
</dbReference>
<dbReference type="PROSITE" id="PS50839">
    <property type="entry name" value="CHASE"/>
    <property type="match status" value="1"/>
</dbReference>
<dbReference type="NCBIfam" id="TIGR00229">
    <property type="entry name" value="sensory_box"/>
    <property type="match status" value="4"/>
</dbReference>
<dbReference type="Pfam" id="PF00512">
    <property type="entry name" value="HisKA"/>
    <property type="match status" value="1"/>
</dbReference>
<dbReference type="SUPFAM" id="SSF47384">
    <property type="entry name" value="Homodimeric domain of signal transducing histidine kinase"/>
    <property type="match status" value="1"/>
</dbReference>
<evidence type="ECO:0000259" key="17">
    <source>
        <dbReference type="PROSITE" id="PS50109"/>
    </source>
</evidence>
<dbReference type="KEGG" id="rpm:RSPPHO_02738"/>
<evidence type="ECO:0000256" key="12">
    <source>
        <dbReference type="ARBA" id="ARBA00023012"/>
    </source>
</evidence>
<keyword evidence="7 23" id="KW-0808">Transferase</keyword>
<dbReference type="Pfam" id="PF03924">
    <property type="entry name" value="CHASE"/>
    <property type="match status" value="1"/>
</dbReference>
<dbReference type="PANTHER" id="PTHR43047">
    <property type="entry name" value="TWO-COMPONENT HISTIDINE PROTEIN KINASE"/>
    <property type="match status" value="1"/>
</dbReference>
<dbReference type="SUPFAM" id="SSF55785">
    <property type="entry name" value="PYP-like sensor domain (PAS domain)"/>
    <property type="match status" value="4"/>
</dbReference>
<dbReference type="SMART" id="SM00091">
    <property type="entry name" value="PAS"/>
    <property type="match status" value="4"/>
</dbReference>
<evidence type="ECO:0000259" key="22">
    <source>
        <dbReference type="PROSITE" id="PS50894"/>
    </source>
</evidence>
<keyword evidence="5" id="KW-0997">Cell inner membrane</keyword>
<dbReference type="RefSeq" id="WP_014415994.1">
    <property type="nucleotide sequence ID" value="NC_017059.1"/>
</dbReference>
<dbReference type="SMART" id="SM00086">
    <property type="entry name" value="PAC"/>
    <property type="match status" value="4"/>
</dbReference>
<feature type="transmembrane region" description="Helical" evidence="16">
    <location>
        <begin position="311"/>
        <end position="332"/>
    </location>
</feature>
<dbReference type="HOGENOM" id="CLU_000445_56_1_5"/>
<feature type="domain" description="HPt" evidence="22">
    <location>
        <begin position="1290"/>
        <end position="1388"/>
    </location>
</feature>
<dbReference type="Proteomes" id="UP000033220">
    <property type="component" value="Chromosome DSM 122"/>
</dbReference>
<dbReference type="CDD" id="cd00082">
    <property type="entry name" value="HisKA"/>
    <property type="match status" value="1"/>
</dbReference>
<keyword evidence="11 16" id="KW-1133">Transmembrane helix</keyword>
<dbReference type="Gene3D" id="3.40.50.2300">
    <property type="match status" value="1"/>
</dbReference>
<comment type="catalytic activity">
    <reaction evidence="1">
        <text>ATP + protein L-histidine = ADP + protein N-phospho-L-histidine.</text>
        <dbReference type="EC" id="2.7.13.3"/>
    </reaction>
</comment>
<comment type="subcellular location">
    <subcellularLocation>
        <location evidence="2">Cell inner membrane</location>
        <topology evidence="2">Multi-pass membrane protein</topology>
    </subcellularLocation>
</comment>
<evidence type="ECO:0000256" key="4">
    <source>
        <dbReference type="ARBA" id="ARBA00022475"/>
    </source>
</evidence>
<dbReference type="InterPro" id="IPR013656">
    <property type="entry name" value="PAS_4"/>
</dbReference>
<evidence type="ECO:0000256" key="13">
    <source>
        <dbReference type="ARBA" id="ARBA00023136"/>
    </source>
</evidence>
<dbReference type="FunFam" id="3.30.565.10:FF:000010">
    <property type="entry name" value="Sensor histidine kinase RcsC"/>
    <property type="match status" value="1"/>
</dbReference>
<evidence type="ECO:0000259" key="20">
    <source>
        <dbReference type="PROSITE" id="PS50113"/>
    </source>
</evidence>
<organism evidence="23 24">
    <name type="scientific">Pararhodospirillum photometricum DSM 122</name>
    <dbReference type="NCBI Taxonomy" id="1150469"/>
    <lineage>
        <taxon>Bacteria</taxon>
        <taxon>Pseudomonadati</taxon>
        <taxon>Pseudomonadota</taxon>
        <taxon>Alphaproteobacteria</taxon>
        <taxon>Rhodospirillales</taxon>
        <taxon>Rhodospirillaceae</taxon>
        <taxon>Pararhodospirillum</taxon>
    </lineage>
</organism>
<feature type="domain" description="Histidine kinase" evidence="17">
    <location>
        <begin position="901"/>
        <end position="1119"/>
    </location>
</feature>
<evidence type="ECO:0000313" key="24">
    <source>
        <dbReference type="Proteomes" id="UP000033220"/>
    </source>
</evidence>
<gene>
    <name evidence="23" type="ORF">RSPPHO_02738</name>
</gene>
<evidence type="ECO:0000256" key="8">
    <source>
        <dbReference type="ARBA" id="ARBA00022692"/>
    </source>
</evidence>
<evidence type="ECO:0000256" key="11">
    <source>
        <dbReference type="ARBA" id="ARBA00022989"/>
    </source>
</evidence>
<dbReference type="STRING" id="1150469.RSPPHO_02738"/>
<dbReference type="Gene3D" id="1.20.120.160">
    <property type="entry name" value="HPT domain"/>
    <property type="match status" value="1"/>
</dbReference>
<evidence type="ECO:0000256" key="1">
    <source>
        <dbReference type="ARBA" id="ARBA00000085"/>
    </source>
</evidence>
<dbReference type="Pfam" id="PF00989">
    <property type="entry name" value="PAS"/>
    <property type="match status" value="2"/>
</dbReference>
<evidence type="ECO:0000256" key="10">
    <source>
        <dbReference type="ARBA" id="ARBA00022840"/>
    </source>
</evidence>
<feature type="domain" description="PAS" evidence="19">
    <location>
        <begin position="739"/>
        <end position="800"/>
    </location>
</feature>
<dbReference type="InterPro" id="IPR035965">
    <property type="entry name" value="PAS-like_dom_sf"/>
</dbReference>
<dbReference type="Pfam" id="PF08448">
    <property type="entry name" value="PAS_4"/>
    <property type="match status" value="1"/>
</dbReference>
<keyword evidence="4" id="KW-1003">Cell membrane</keyword>
<dbReference type="SMART" id="SM00388">
    <property type="entry name" value="HisKA"/>
    <property type="match status" value="1"/>
</dbReference>
<keyword evidence="10" id="KW-0547">Nucleotide-binding</keyword>
<dbReference type="InterPro" id="IPR008207">
    <property type="entry name" value="Sig_transdc_His_kin_Hpt_dom"/>
</dbReference>
<protein>
    <recommendedName>
        <fullName evidence="3">histidine kinase</fullName>
        <ecNumber evidence="3">2.7.13.3</ecNumber>
    </recommendedName>
</protein>
<dbReference type="PROSITE" id="PS50113">
    <property type="entry name" value="PAC"/>
    <property type="match status" value="3"/>
</dbReference>
<dbReference type="GO" id="GO:0006355">
    <property type="term" value="P:regulation of DNA-templated transcription"/>
    <property type="evidence" value="ECO:0007669"/>
    <property type="project" value="InterPro"/>
</dbReference>
<dbReference type="PROSITE" id="PS50110">
    <property type="entry name" value="RESPONSE_REGULATORY"/>
    <property type="match status" value="1"/>
</dbReference>
<evidence type="ECO:0000256" key="3">
    <source>
        <dbReference type="ARBA" id="ARBA00012438"/>
    </source>
</evidence>
<evidence type="ECO:0000259" key="18">
    <source>
        <dbReference type="PROSITE" id="PS50110"/>
    </source>
</evidence>
<dbReference type="Gene3D" id="3.30.450.350">
    <property type="entry name" value="CHASE domain"/>
    <property type="match status" value="1"/>
</dbReference>
<dbReference type="Pfam" id="PF01627">
    <property type="entry name" value="Hpt"/>
    <property type="match status" value="1"/>
</dbReference>
<dbReference type="InterPro" id="IPR006189">
    <property type="entry name" value="CHASE_dom"/>
</dbReference>
<dbReference type="EMBL" id="HE663493">
    <property type="protein sequence ID" value="CCG09364.1"/>
    <property type="molecule type" value="Genomic_DNA"/>
</dbReference>
<feature type="modified residue" description="Phosphohistidine" evidence="14">
    <location>
        <position position="1329"/>
    </location>
</feature>
<dbReference type="InterPro" id="IPR011006">
    <property type="entry name" value="CheY-like_superfamily"/>
</dbReference>
<dbReference type="CDD" id="cd16922">
    <property type="entry name" value="HATPase_EvgS-ArcB-TorS-like"/>
    <property type="match status" value="1"/>
</dbReference>
<dbReference type="SMART" id="SM00387">
    <property type="entry name" value="HATPase_c"/>
    <property type="match status" value="1"/>
</dbReference>
<evidence type="ECO:0000313" key="23">
    <source>
        <dbReference type="EMBL" id="CCG09364.1"/>
    </source>
</evidence>
<keyword evidence="12" id="KW-0902">Two-component regulatory system</keyword>
<dbReference type="InterPro" id="IPR036890">
    <property type="entry name" value="HATPase_C_sf"/>
</dbReference>
<dbReference type="PROSITE" id="PS50894">
    <property type="entry name" value="HPT"/>
    <property type="match status" value="1"/>
</dbReference>
<dbReference type="CDD" id="cd17546">
    <property type="entry name" value="REC_hyHK_CKI1_RcsC-like"/>
    <property type="match status" value="1"/>
</dbReference>
<evidence type="ECO:0000256" key="15">
    <source>
        <dbReference type="PROSITE-ProRule" id="PRU00169"/>
    </source>
</evidence>
<dbReference type="Pfam" id="PF00072">
    <property type="entry name" value="Response_reg"/>
    <property type="match status" value="1"/>
</dbReference>
<evidence type="ECO:0000259" key="19">
    <source>
        <dbReference type="PROSITE" id="PS50112"/>
    </source>
</evidence>
<dbReference type="Gene3D" id="3.30.565.10">
    <property type="entry name" value="Histidine kinase-like ATPase, C-terminal domain"/>
    <property type="match status" value="1"/>
</dbReference>
<evidence type="ECO:0000256" key="16">
    <source>
        <dbReference type="SAM" id="Phobius"/>
    </source>
</evidence>
<evidence type="ECO:0000256" key="14">
    <source>
        <dbReference type="PROSITE-ProRule" id="PRU00110"/>
    </source>
</evidence>
<feature type="domain" description="PAC" evidence="20">
    <location>
        <begin position="688"/>
        <end position="742"/>
    </location>
</feature>
<reference evidence="23 24" key="1">
    <citation type="submission" date="2012-02" db="EMBL/GenBank/DDBJ databases">
        <title>Shotgun genome sequence of Phaeospirillum photometricum DSM 122.</title>
        <authorList>
            <person name="Duquesne K."/>
            <person name="Sturgis J."/>
        </authorList>
    </citation>
    <scope>NUCLEOTIDE SEQUENCE [LARGE SCALE GENOMIC DNA]</scope>
    <source>
        <strain evidence="24">DSM122</strain>
    </source>
</reference>
<keyword evidence="10" id="KW-0067">ATP-binding</keyword>
<dbReference type="PROSITE" id="PS50109">
    <property type="entry name" value="HIS_KIN"/>
    <property type="match status" value="1"/>
</dbReference>
<dbReference type="Gene3D" id="1.10.287.130">
    <property type="match status" value="1"/>
</dbReference>
<keyword evidence="6 15" id="KW-0597">Phosphoprotein</keyword>
<keyword evidence="9" id="KW-0418">Kinase</keyword>
<dbReference type="InterPro" id="IPR036097">
    <property type="entry name" value="HisK_dim/P_sf"/>
</dbReference>
<feature type="domain" description="PAS" evidence="19">
    <location>
        <begin position="634"/>
        <end position="674"/>
    </location>
</feature>
<dbReference type="InterPro" id="IPR042240">
    <property type="entry name" value="CHASE_sf"/>
</dbReference>
<proteinExistence type="predicted"/>
<keyword evidence="13 16" id="KW-0472">Membrane</keyword>
<feature type="modified residue" description="4-aspartylphosphate" evidence="15">
    <location>
        <position position="1196"/>
    </location>
</feature>
<dbReference type="Gene3D" id="3.30.450.20">
    <property type="entry name" value="PAS domain"/>
    <property type="match status" value="4"/>
</dbReference>
<dbReference type="GO" id="GO:0000155">
    <property type="term" value="F:phosphorelay sensor kinase activity"/>
    <property type="evidence" value="ECO:0007669"/>
    <property type="project" value="InterPro"/>
</dbReference>
<dbReference type="CDD" id="cd00130">
    <property type="entry name" value="PAS"/>
    <property type="match status" value="4"/>
</dbReference>
<dbReference type="OrthoDB" id="9801651at2"/>
<dbReference type="InterPro" id="IPR001789">
    <property type="entry name" value="Sig_transdc_resp-reg_receiver"/>
</dbReference>
<dbReference type="eggNOG" id="COG3614">
    <property type="taxonomic scope" value="Bacteria"/>
</dbReference>
<keyword evidence="8 16" id="KW-0812">Transmembrane</keyword>
<dbReference type="InterPro" id="IPR000014">
    <property type="entry name" value="PAS"/>
</dbReference>
<dbReference type="InterPro" id="IPR004358">
    <property type="entry name" value="Sig_transdc_His_kin-like_C"/>
</dbReference>
<dbReference type="eggNOG" id="COG2202">
    <property type="taxonomic scope" value="Bacteria"/>
</dbReference>
<evidence type="ECO:0000256" key="2">
    <source>
        <dbReference type="ARBA" id="ARBA00004429"/>
    </source>
</evidence>
<feature type="domain" description="Response regulatory" evidence="18">
    <location>
        <begin position="1145"/>
        <end position="1263"/>
    </location>
</feature>
<evidence type="ECO:0000256" key="7">
    <source>
        <dbReference type="ARBA" id="ARBA00022679"/>
    </source>
</evidence>
<sequence>MGITVSSSVSIRWVIVTLLVGGSLTGVAALDLARGNETRAQEAVTAAAERLNHDIVERLTLYQYGLRGARGMVLTTGETGLTRAGFRRYSLSRDIDREFPGARGFGFIRRVPADQEESFLAQARADGHPNFSVHRFATHPGESYVIQYIEPVERNAQAIGLDIASEANRREAAQAAIDTGEARMSGPITLVQTTGARLQSMLILLPVYRSGQPPATVAERWAEAFGWTYAPLNVSEVLNLLLFDRDLFLLTLSDITEPGIQEVFYTSAPGTLPALSAPRARLDQEIFGRRWRLDLTARPAFAATLNQTSPLLVWLLGGIASLGAAALAGAWASARERAVQIRNTQSRLATIVETSGDAIVSQSLEGRILSWNRGAERLFGFTEAEAIGQTVADLLVPPERHLEDARLLARAAQGEEGITAFETVRRRQDGSLVEVALTASPLHDDKNQRLGLALHLRDIGSQKAAERRLTSFNAHLEQQVAARTAELEAARRILQTVLDAVPSLIGYWDRDLTCRFANKAYAHWFGAEPERLQGIPLRTLLGDAFYDQSRPMVEAALSGQPQTFERMIPRPDKQGVCHTLVHYVPEIIDGITRGFYVIAHDVTELVEGRQRLAAAVRENENLLGIINEQLLCSVADPKGILLDVNANLCRTLGYRREELLGQSQRVLEDEIHSQGFWKTVSDSLLLGRSWRGEICHRHREGSLHWMDSLIVPFLAEDGGLERTLVLRIDISDRKAAEAERDRVNRLLSGVLASATEFAIIATDPTGLITMFNTGAERMLGYTAQEVVGRETPEIFHLPHEMAARAQALSLRTGGPVTGFRTFVVIAERDGAETQEWTYARKDGSRLQVSVVVTTIRSDDGITGYLGVAQDIGARKQAEGQLMLSKQAAEAANRAKTEFLANMSHEIRTPLNAILGLGHVLAQTPLTPQQRELLGKTQVAGQGLLAILNDILDFSRVEAGLLLLDPHPFRLADLINTVFTIVSVPASARKILVSLDMALDIPEVITGDRTRVQQVLINLLGNAVKFTPQGSVRLRISWDTRPQTLRFEVHDTGVGIEPAALPSLFEAFTQADGSTTRRFGGSGLGLAICKRLVHLMEGNIGAESEPNRGSVFWFTLPTQGHDAPLPSPPVPDAPQSAPSRTLAGVRVLIVEDNPVNQDVARRILDLEGARVTQVTNGAEALDALQAEPTAFDVVLMDAQMPVMDGYEATRRIRHTLKLGRLPIIALTAGALEVERDRAFAAGMDDFIAKPFDIDQMVAIVRRHADTSSDISPSAKAKASARAEALARLDGDEDLFEEIWARFNQEYRSEAETLRSLLSRGRGEEAARHLHALRGAASQVGLSALAQLAETAERIVRGGRLAELADALQALEAALADVLAPDVPPSGEAP</sequence>
<dbReference type="SUPFAM" id="SSF47226">
    <property type="entry name" value="Histidine-containing phosphotransfer domain, HPT domain"/>
    <property type="match status" value="1"/>
</dbReference>
<dbReference type="EC" id="2.7.13.3" evidence="3"/>
<dbReference type="InterPro" id="IPR005467">
    <property type="entry name" value="His_kinase_dom"/>
</dbReference>
<dbReference type="InterPro" id="IPR013767">
    <property type="entry name" value="PAS_fold"/>
</dbReference>
<name>H6SNN3_PARPM</name>
<accession>H6SNN3</accession>
<dbReference type="SMART" id="SM00448">
    <property type="entry name" value="REC"/>
    <property type="match status" value="1"/>
</dbReference>
<evidence type="ECO:0000256" key="5">
    <source>
        <dbReference type="ARBA" id="ARBA00022519"/>
    </source>
</evidence>
<dbReference type="PRINTS" id="PR00344">
    <property type="entry name" value="BCTRLSENSOR"/>
</dbReference>
<dbReference type="Pfam" id="PF02518">
    <property type="entry name" value="HATPase_c"/>
    <property type="match status" value="1"/>
</dbReference>
<evidence type="ECO:0000256" key="9">
    <source>
        <dbReference type="ARBA" id="ARBA00022777"/>
    </source>
</evidence>
<dbReference type="SUPFAM" id="SSF52172">
    <property type="entry name" value="CheY-like"/>
    <property type="match status" value="1"/>
</dbReference>
<dbReference type="InterPro" id="IPR003594">
    <property type="entry name" value="HATPase_dom"/>
</dbReference>
<dbReference type="SMART" id="SM01079">
    <property type="entry name" value="CHASE"/>
    <property type="match status" value="1"/>
</dbReference>
<dbReference type="SUPFAM" id="SSF55874">
    <property type="entry name" value="ATPase domain of HSP90 chaperone/DNA topoisomerase II/histidine kinase"/>
    <property type="match status" value="1"/>
</dbReference>
<feature type="domain" description="PAC" evidence="20">
    <location>
        <begin position="419"/>
        <end position="471"/>
    </location>
</feature>